<organism evidence="2 3">
    <name type="scientific">Meganyctiphanes norvegica</name>
    <name type="common">Northern krill</name>
    <name type="synonym">Thysanopoda norvegica</name>
    <dbReference type="NCBI Taxonomy" id="48144"/>
    <lineage>
        <taxon>Eukaryota</taxon>
        <taxon>Metazoa</taxon>
        <taxon>Ecdysozoa</taxon>
        <taxon>Arthropoda</taxon>
        <taxon>Crustacea</taxon>
        <taxon>Multicrustacea</taxon>
        <taxon>Malacostraca</taxon>
        <taxon>Eumalacostraca</taxon>
        <taxon>Eucarida</taxon>
        <taxon>Euphausiacea</taxon>
        <taxon>Euphausiidae</taxon>
        <taxon>Meganyctiphanes</taxon>
    </lineage>
</organism>
<name>A0AAV2SCD4_MEGNR</name>
<evidence type="ECO:0000256" key="1">
    <source>
        <dbReference type="SAM" id="MobiDB-lite"/>
    </source>
</evidence>
<accession>A0AAV2SCD4</accession>
<dbReference type="EMBL" id="CAXKWB010055494">
    <property type="protein sequence ID" value="CAL4177190.1"/>
    <property type="molecule type" value="Genomic_DNA"/>
</dbReference>
<proteinExistence type="predicted"/>
<dbReference type="AlphaFoldDB" id="A0AAV2SCD4"/>
<feature type="non-terminal residue" evidence="2">
    <location>
        <position position="1"/>
    </location>
</feature>
<feature type="compositionally biased region" description="Polar residues" evidence="1">
    <location>
        <begin position="16"/>
        <end position="29"/>
    </location>
</feature>
<keyword evidence="3" id="KW-1185">Reference proteome</keyword>
<protein>
    <submittedName>
        <fullName evidence="2">Uncharacterized protein</fullName>
    </submittedName>
</protein>
<feature type="compositionally biased region" description="Polar residues" evidence="1">
    <location>
        <begin position="79"/>
        <end position="97"/>
    </location>
</feature>
<feature type="region of interest" description="Disordered" evidence="1">
    <location>
        <begin position="1"/>
        <end position="97"/>
    </location>
</feature>
<gene>
    <name evidence="2" type="ORF">MNOR_LOCUS34876</name>
</gene>
<evidence type="ECO:0000313" key="2">
    <source>
        <dbReference type="EMBL" id="CAL4177190.1"/>
    </source>
</evidence>
<feature type="non-terminal residue" evidence="2">
    <location>
        <position position="266"/>
    </location>
</feature>
<comment type="caution">
    <text evidence="2">The sequence shown here is derived from an EMBL/GenBank/DDBJ whole genome shotgun (WGS) entry which is preliminary data.</text>
</comment>
<reference evidence="2 3" key="1">
    <citation type="submission" date="2024-05" db="EMBL/GenBank/DDBJ databases">
        <authorList>
            <person name="Wallberg A."/>
        </authorList>
    </citation>
    <scope>NUCLEOTIDE SEQUENCE [LARGE SCALE GENOMIC DNA]</scope>
</reference>
<dbReference type="Proteomes" id="UP001497623">
    <property type="component" value="Unassembled WGS sequence"/>
</dbReference>
<sequence>QVCEVEPESSGEDEFSSQTNNQSQPTVIRTPSSDNSSTDESDDEPLFMRCNSIESIIHHSPEGSPENKHATLAPCRSWPRQSTIRHSPSSHSAVRSITSYDVVGTNSTSQNISRSTEDSKRKGHLALDMSSSTDDDIHSISSEDDHIIYSVDDHDEDYTNEELDQLNELPAYVDSIDEDDLDDDDEEVDLEKGNYEGEPELSSQDWEVQLLARQLKEDQRSVAKQVDQDIRHGLIESNLADLHEALATDKIGPLSDTELQKLEKII</sequence>
<feature type="compositionally biased region" description="Acidic residues" evidence="1">
    <location>
        <begin position="1"/>
        <end position="15"/>
    </location>
</feature>
<evidence type="ECO:0000313" key="3">
    <source>
        <dbReference type="Proteomes" id="UP001497623"/>
    </source>
</evidence>
<feature type="compositionally biased region" description="Basic and acidic residues" evidence="1">
    <location>
        <begin position="56"/>
        <end position="69"/>
    </location>
</feature>